<organism evidence="2 3">
    <name type="scientific">Chitinophaga fulva</name>
    <dbReference type="NCBI Taxonomy" id="2728842"/>
    <lineage>
        <taxon>Bacteria</taxon>
        <taxon>Pseudomonadati</taxon>
        <taxon>Bacteroidota</taxon>
        <taxon>Chitinophagia</taxon>
        <taxon>Chitinophagales</taxon>
        <taxon>Chitinophagaceae</taxon>
        <taxon>Chitinophaga</taxon>
    </lineage>
</organism>
<gene>
    <name evidence="2" type="ORF">HHL17_04945</name>
</gene>
<name>A0A848GFG7_9BACT</name>
<accession>A0A848GFG7</accession>
<evidence type="ECO:0000259" key="1">
    <source>
        <dbReference type="Pfam" id="PF07971"/>
    </source>
</evidence>
<dbReference type="InterPro" id="IPR012939">
    <property type="entry name" value="Glyco_hydro_92"/>
</dbReference>
<feature type="domain" description="Glycosyl hydrolase family 92" evidence="1">
    <location>
        <begin position="2"/>
        <end position="88"/>
    </location>
</feature>
<dbReference type="AlphaFoldDB" id="A0A848GFG7"/>
<keyword evidence="2" id="KW-0378">Hydrolase</keyword>
<dbReference type="GO" id="GO:0016787">
    <property type="term" value="F:hydrolase activity"/>
    <property type="evidence" value="ECO:0007669"/>
    <property type="project" value="UniProtKB-KW"/>
</dbReference>
<comment type="caution">
    <text evidence="2">The sequence shown here is derived from an EMBL/GenBank/DDBJ whole genome shotgun (WGS) entry which is preliminary data.</text>
</comment>
<reference evidence="2 3" key="1">
    <citation type="submission" date="2020-04" db="EMBL/GenBank/DDBJ databases">
        <title>Chitinophaga sp. G-6-1-13 sp. nov., isolated from soil.</title>
        <authorList>
            <person name="Dahal R.H."/>
            <person name="Chaudhary D.K."/>
        </authorList>
    </citation>
    <scope>NUCLEOTIDE SEQUENCE [LARGE SCALE GENOMIC DNA]</scope>
    <source>
        <strain evidence="2 3">G-6-1-13</strain>
    </source>
</reference>
<sequence length="101" mass="11989">MEDGTQAQRRSFYTVLYCRHERMVNITEDTLCYSGYNKKVNVAHHPFYVDDATWDTYQVLHPLRMVLHPEQEDMPDACVTMYEQGGWVRPRFRGCMEIIPV</sequence>
<keyword evidence="3" id="KW-1185">Reference proteome</keyword>
<dbReference type="Proteomes" id="UP000583266">
    <property type="component" value="Unassembled WGS sequence"/>
</dbReference>
<dbReference type="Pfam" id="PF07971">
    <property type="entry name" value="Glyco_hydro_92"/>
    <property type="match status" value="1"/>
</dbReference>
<evidence type="ECO:0000313" key="3">
    <source>
        <dbReference type="Proteomes" id="UP000583266"/>
    </source>
</evidence>
<evidence type="ECO:0000313" key="2">
    <source>
        <dbReference type="EMBL" id="NML36537.1"/>
    </source>
</evidence>
<dbReference type="Gene3D" id="1.20.1050.60">
    <property type="entry name" value="alpha-1,2-mannosidase"/>
    <property type="match status" value="1"/>
</dbReference>
<dbReference type="RefSeq" id="WP_169223655.1">
    <property type="nucleotide sequence ID" value="NZ_JABBGC010000001.1"/>
</dbReference>
<dbReference type="EMBL" id="JABBGC010000001">
    <property type="protein sequence ID" value="NML36537.1"/>
    <property type="molecule type" value="Genomic_DNA"/>
</dbReference>
<protein>
    <submittedName>
        <fullName evidence="2">Glycoside hydrolase family 92 protein</fullName>
    </submittedName>
</protein>
<proteinExistence type="predicted"/>